<proteinExistence type="inferred from homology"/>
<evidence type="ECO:0000256" key="1">
    <source>
        <dbReference type="ARBA" id="ARBA00000135"/>
    </source>
</evidence>
<dbReference type="HAMAP" id="MF_00181">
    <property type="entry name" value="Cytosol_peptidase_M17"/>
    <property type="match status" value="1"/>
</dbReference>
<comment type="catalytic activity">
    <reaction evidence="2">
        <text>Release of N-terminal proline from a peptide.</text>
        <dbReference type="EC" id="3.4.11.5"/>
    </reaction>
</comment>
<dbReference type="GO" id="GO:0070006">
    <property type="term" value="F:metalloaminopeptidase activity"/>
    <property type="evidence" value="ECO:0007669"/>
    <property type="project" value="InterPro"/>
</dbReference>
<evidence type="ECO:0000256" key="6">
    <source>
        <dbReference type="ARBA" id="ARBA00022670"/>
    </source>
</evidence>
<dbReference type="InterPro" id="IPR023042">
    <property type="entry name" value="Peptidase_M17_leu_NH2_pept"/>
</dbReference>
<dbReference type="SUPFAM" id="SSF53187">
    <property type="entry name" value="Zn-dependent exopeptidases"/>
    <property type="match status" value="1"/>
</dbReference>
<evidence type="ECO:0000256" key="5">
    <source>
        <dbReference type="ARBA" id="ARBA00022438"/>
    </source>
</evidence>
<dbReference type="GO" id="GO:0006508">
    <property type="term" value="P:proteolysis"/>
    <property type="evidence" value="ECO:0007669"/>
    <property type="project" value="UniProtKB-KW"/>
</dbReference>
<dbReference type="PROSITE" id="PS00631">
    <property type="entry name" value="CYTOSOL_AP"/>
    <property type="match status" value="1"/>
</dbReference>
<dbReference type="EC" id="3.4.11.-" evidence="10"/>
<protein>
    <submittedName>
        <fullName evidence="10">Putative aminopeptidase</fullName>
        <ecNumber evidence="10">3.4.11.-</ecNumber>
    </submittedName>
</protein>
<dbReference type="Pfam" id="PF02789">
    <property type="entry name" value="Peptidase_M17_N"/>
    <property type="match status" value="1"/>
</dbReference>
<evidence type="ECO:0000313" key="10">
    <source>
        <dbReference type="EMBL" id="RHN74069.1"/>
    </source>
</evidence>
<evidence type="ECO:0000259" key="9">
    <source>
        <dbReference type="PROSITE" id="PS00631"/>
    </source>
</evidence>
<evidence type="ECO:0000256" key="3">
    <source>
        <dbReference type="ARBA" id="ARBA00009528"/>
    </source>
</evidence>
<evidence type="ECO:0000256" key="2">
    <source>
        <dbReference type="ARBA" id="ARBA00001585"/>
    </source>
</evidence>
<dbReference type="AlphaFoldDB" id="A0A396J799"/>
<organism evidence="10 11">
    <name type="scientific">Medicago truncatula</name>
    <name type="common">Barrel medic</name>
    <name type="synonym">Medicago tribuloides</name>
    <dbReference type="NCBI Taxonomy" id="3880"/>
    <lineage>
        <taxon>Eukaryota</taxon>
        <taxon>Viridiplantae</taxon>
        <taxon>Streptophyta</taxon>
        <taxon>Embryophyta</taxon>
        <taxon>Tracheophyta</taxon>
        <taxon>Spermatophyta</taxon>
        <taxon>Magnoliopsida</taxon>
        <taxon>eudicotyledons</taxon>
        <taxon>Gunneridae</taxon>
        <taxon>Pentapetalae</taxon>
        <taxon>rosids</taxon>
        <taxon>fabids</taxon>
        <taxon>Fabales</taxon>
        <taxon>Fabaceae</taxon>
        <taxon>Papilionoideae</taxon>
        <taxon>50 kb inversion clade</taxon>
        <taxon>NPAAA clade</taxon>
        <taxon>Hologalegina</taxon>
        <taxon>IRL clade</taxon>
        <taxon>Trifolieae</taxon>
        <taxon>Medicago</taxon>
    </lineage>
</organism>
<feature type="domain" description="Cytosol aminopeptidase" evidence="9">
    <location>
        <begin position="435"/>
        <end position="442"/>
    </location>
</feature>
<comment type="caution">
    <text evidence="10">The sequence shown here is derived from an EMBL/GenBank/DDBJ whole genome shotgun (WGS) entry which is preliminary data.</text>
</comment>
<dbReference type="GO" id="GO:0030145">
    <property type="term" value="F:manganese ion binding"/>
    <property type="evidence" value="ECO:0007669"/>
    <property type="project" value="InterPro"/>
</dbReference>
<comment type="subunit">
    <text evidence="4">Homohexamer (dimer of homotrimers).</text>
</comment>
<dbReference type="InterPro" id="IPR000819">
    <property type="entry name" value="Peptidase_M17_C"/>
</dbReference>
<evidence type="ECO:0000313" key="11">
    <source>
        <dbReference type="Proteomes" id="UP000265566"/>
    </source>
</evidence>
<evidence type="ECO:0000256" key="8">
    <source>
        <dbReference type="ARBA" id="ARBA00022801"/>
    </source>
</evidence>
<dbReference type="FunFam" id="3.40.630.10:FF:000033">
    <property type="entry name" value="M17 leucyl aminopeptidase"/>
    <property type="match status" value="1"/>
</dbReference>
<comment type="similarity">
    <text evidence="3">Belongs to the peptidase M17 family.</text>
</comment>
<dbReference type="Proteomes" id="UP000265566">
    <property type="component" value="Chromosome 2"/>
</dbReference>
<keyword evidence="7" id="KW-0479">Metal-binding</keyword>
<dbReference type="Gramene" id="rna10026">
    <property type="protein sequence ID" value="RHN74069.1"/>
    <property type="gene ID" value="gene10026"/>
</dbReference>
<dbReference type="OrthoDB" id="412814at2759"/>
<dbReference type="EMBL" id="PSQE01000002">
    <property type="protein sequence ID" value="RHN74069.1"/>
    <property type="molecule type" value="Genomic_DNA"/>
</dbReference>
<dbReference type="GO" id="GO:0005737">
    <property type="term" value="C:cytoplasm"/>
    <property type="evidence" value="ECO:0007669"/>
    <property type="project" value="InterPro"/>
</dbReference>
<comment type="catalytic activity">
    <reaction evidence="1">
        <text>Release of an N-terminal amino acid, Xaa-|-Yaa-, in which Xaa is preferably Leu, but may be other amino acids including Pro although not Arg or Lys, and Yaa may be Pro. Amino acid amides and methyl esters are also readily hydrolyzed, but rates on arylamides are exceedingly low.</text>
        <dbReference type="EC" id="3.4.11.1"/>
    </reaction>
</comment>
<dbReference type="InterPro" id="IPR011356">
    <property type="entry name" value="Leucine_aapep/pepB"/>
</dbReference>
<keyword evidence="6" id="KW-0645">Protease</keyword>
<keyword evidence="5 10" id="KW-0031">Aminopeptidase</keyword>
<sequence>MSGAASSSTILTTSLVFSSSFSSSRLFIRRRLPLRSASSPLRRLCLTREVPVRNLIMPPRATLGFTHPANTETPKISFAAKDIDTDVAEWKGDLLAVAVTEKDVTRDGELKFQNSILRTLDSKLGGLLGEASSEEDFTGKLGQSTLLRITPAAGLGSKRLALLGLGPSASSTAAFKTLGESVASAANFAQAAHVAVVVLPTSKGLSAPNIASAIATGTVVGTFEDNRFKSESKKKPVLKSLDIIGLGTGPEFEKKLKYAGDVSSGIILGKELVNSPPNVLTPGVLAEEASKIASTYSDVFTAKVLDAEQCKELKMGSYLAVAAASANPPQFIHLCYKPPTGPVNVKLALVGKGLTFDSGGYNIKTGPGCMIELMKFDMGGSAAVFGAAKAIGQIKPLGVEVHFIVAACENMISGTGMRPGDIVTASNGKTIEVNNTDAEGRLTLADALVYTCNQGVDKIIDLATLTGACIIALGPSIAGAFTTSDDLAKEVFDASDVSGEKLWRMPMEESYWESMKSGVADMLNTGGRQGGAITAALFLKQFVDEKVQWMHIDLAGPVWNEKQRCATGFGVSTLVEWVLRNAS</sequence>
<dbReference type="NCBIfam" id="NF002076">
    <property type="entry name" value="PRK00913.2-3"/>
    <property type="match status" value="1"/>
</dbReference>
<evidence type="ECO:0000256" key="7">
    <source>
        <dbReference type="ARBA" id="ARBA00022723"/>
    </source>
</evidence>
<dbReference type="CDD" id="cd00433">
    <property type="entry name" value="Peptidase_M17"/>
    <property type="match status" value="1"/>
</dbReference>
<name>A0A396J799_MEDTR</name>
<dbReference type="InterPro" id="IPR043472">
    <property type="entry name" value="Macro_dom-like"/>
</dbReference>
<dbReference type="SUPFAM" id="SSF52949">
    <property type="entry name" value="Macro domain-like"/>
    <property type="match status" value="1"/>
</dbReference>
<dbReference type="Gene3D" id="3.40.630.10">
    <property type="entry name" value="Zn peptidases"/>
    <property type="match status" value="1"/>
</dbReference>
<accession>A0A396J799</accession>
<keyword evidence="8 10" id="KW-0378">Hydrolase</keyword>
<dbReference type="PRINTS" id="PR00481">
    <property type="entry name" value="LAMNOPPTDASE"/>
</dbReference>
<dbReference type="InterPro" id="IPR008283">
    <property type="entry name" value="Peptidase_M17_N"/>
</dbReference>
<evidence type="ECO:0000256" key="4">
    <source>
        <dbReference type="ARBA" id="ARBA00011867"/>
    </source>
</evidence>
<dbReference type="PANTHER" id="PTHR11963:SF23">
    <property type="entry name" value="CYTOSOL AMINOPEPTIDASE"/>
    <property type="match status" value="1"/>
</dbReference>
<dbReference type="Pfam" id="PF00883">
    <property type="entry name" value="Peptidase_M17"/>
    <property type="match status" value="1"/>
</dbReference>
<dbReference type="PANTHER" id="PTHR11963">
    <property type="entry name" value="LEUCINE AMINOPEPTIDASE-RELATED"/>
    <property type="match status" value="1"/>
</dbReference>
<dbReference type="Gene3D" id="3.40.220.10">
    <property type="entry name" value="Leucine Aminopeptidase, subunit E, domain 1"/>
    <property type="match status" value="1"/>
</dbReference>
<reference evidence="11" key="1">
    <citation type="journal article" date="2018" name="Nat. Plants">
        <title>Whole-genome landscape of Medicago truncatula symbiotic genes.</title>
        <authorList>
            <person name="Pecrix Y."/>
            <person name="Staton S.E."/>
            <person name="Sallet E."/>
            <person name="Lelandais-Briere C."/>
            <person name="Moreau S."/>
            <person name="Carrere S."/>
            <person name="Blein T."/>
            <person name="Jardinaud M.F."/>
            <person name="Latrasse D."/>
            <person name="Zouine M."/>
            <person name="Zahm M."/>
            <person name="Kreplak J."/>
            <person name="Mayjonade B."/>
            <person name="Satge C."/>
            <person name="Perez M."/>
            <person name="Cauet S."/>
            <person name="Marande W."/>
            <person name="Chantry-Darmon C."/>
            <person name="Lopez-Roques C."/>
            <person name="Bouchez O."/>
            <person name="Berard A."/>
            <person name="Debelle F."/>
            <person name="Munos S."/>
            <person name="Bendahmane A."/>
            <person name="Berges H."/>
            <person name="Niebel A."/>
            <person name="Buitink J."/>
            <person name="Frugier F."/>
            <person name="Benhamed M."/>
            <person name="Crespi M."/>
            <person name="Gouzy J."/>
            <person name="Gamas P."/>
        </authorList>
    </citation>
    <scope>NUCLEOTIDE SEQUENCE [LARGE SCALE GENOMIC DNA]</scope>
    <source>
        <strain evidence="11">cv. Jemalong A17</strain>
    </source>
</reference>
<gene>
    <name evidence="10" type="ORF">MtrunA17_Chr2g0305841</name>
</gene>